<feature type="domain" description="DUF202" evidence="6">
    <location>
        <begin position="14"/>
        <end position="80"/>
    </location>
</feature>
<feature type="transmembrane region" description="Helical" evidence="5">
    <location>
        <begin position="53"/>
        <end position="74"/>
    </location>
</feature>
<reference evidence="7 8" key="1">
    <citation type="submission" date="2019-09" db="EMBL/GenBank/DDBJ databases">
        <title>H2 Metabolism Revealed by Metagenomic Analysis in Subglacial Sediment of East Antarctica.</title>
        <authorList>
            <person name="Yang Z."/>
            <person name="Zhang Y."/>
            <person name="Lv Y."/>
            <person name="Yan W."/>
            <person name="Xiao X."/>
            <person name="Sun B."/>
            <person name="Ma H."/>
        </authorList>
    </citation>
    <scope>NUCLEOTIDE SEQUENCE [LARGE SCALE GENOMIC DNA]</scope>
    <source>
        <strain evidence="7">Bin2_2</strain>
    </source>
</reference>
<gene>
    <name evidence="7" type="ORF">GZ085_06895</name>
</gene>
<evidence type="ECO:0000256" key="4">
    <source>
        <dbReference type="ARBA" id="ARBA00023136"/>
    </source>
</evidence>
<accession>A0A7C9K2N6</accession>
<keyword evidence="4 5" id="KW-0472">Membrane</keyword>
<proteinExistence type="predicted"/>
<evidence type="ECO:0000313" key="8">
    <source>
        <dbReference type="Proteomes" id="UP000483432"/>
    </source>
</evidence>
<sequence length="117" mass="12595">MQANQDRDALASERTLLAAERTFSAWIRTGLAGVGGGLAVARALVFQSYVHQVAAHIVSGLLVIWGASIFFYAIAGYRRTCAKLAQEGLPENSLGALMLMTAVLLIVAMLVFWITLQ</sequence>
<dbReference type="GO" id="GO:0012505">
    <property type="term" value="C:endomembrane system"/>
    <property type="evidence" value="ECO:0007669"/>
    <property type="project" value="UniProtKB-SubCell"/>
</dbReference>
<evidence type="ECO:0000256" key="5">
    <source>
        <dbReference type="SAM" id="Phobius"/>
    </source>
</evidence>
<dbReference type="Pfam" id="PF02656">
    <property type="entry name" value="DUF202"/>
    <property type="match status" value="1"/>
</dbReference>
<feature type="transmembrane region" description="Helical" evidence="5">
    <location>
        <begin position="25"/>
        <end position="46"/>
    </location>
</feature>
<evidence type="ECO:0000313" key="7">
    <source>
        <dbReference type="EMBL" id="NDP48111.1"/>
    </source>
</evidence>
<feature type="transmembrane region" description="Helical" evidence="5">
    <location>
        <begin position="94"/>
        <end position="116"/>
    </location>
</feature>
<keyword evidence="2 5" id="KW-0812">Transmembrane</keyword>
<evidence type="ECO:0000256" key="1">
    <source>
        <dbReference type="ARBA" id="ARBA00004127"/>
    </source>
</evidence>
<dbReference type="EMBL" id="JAAFGW010000081">
    <property type="protein sequence ID" value="NDP48111.1"/>
    <property type="molecule type" value="Genomic_DNA"/>
</dbReference>
<evidence type="ECO:0000256" key="2">
    <source>
        <dbReference type="ARBA" id="ARBA00022692"/>
    </source>
</evidence>
<dbReference type="InterPro" id="IPR003807">
    <property type="entry name" value="DUF202"/>
</dbReference>
<dbReference type="AlphaFoldDB" id="A0A7C9K2N6"/>
<name>A0A7C9K2N6_9PROT</name>
<comment type="subcellular location">
    <subcellularLocation>
        <location evidence="1">Endomembrane system</location>
        <topology evidence="1">Multi-pass membrane protein</topology>
    </subcellularLocation>
</comment>
<protein>
    <submittedName>
        <fullName evidence="7">DUF202 domain-containing protein</fullName>
    </submittedName>
</protein>
<evidence type="ECO:0000259" key="6">
    <source>
        <dbReference type="Pfam" id="PF02656"/>
    </source>
</evidence>
<evidence type="ECO:0000256" key="3">
    <source>
        <dbReference type="ARBA" id="ARBA00022989"/>
    </source>
</evidence>
<comment type="caution">
    <text evidence="7">The sequence shown here is derived from an EMBL/GenBank/DDBJ whole genome shotgun (WGS) entry which is preliminary data.</text>
</comment>
<dbReference type="Proteomes" id="UP000483432">
    <property type="component" value="Unassembled WGS sequence"/>
</dbReference>
<organism evidence="7 8">
    <name type="scientific">Sulfuriferula multivorans</name>
    <dbReference type="NCBI Taxonomy" id="1559896"/>
    <lineage>
        <taxon>Bacteria</taxon>
        <taxon>Pseudomonadati</taxon>
        <taxon>Pseudomonadota</taxon>
        <taxon>Betaproteobacteria</taxon>
        <taxon>Nitrosomonadales</taxon>
        <taxon>Sulfuricellaceae</taxon>
        <taxon>Sulfuriferula</taxon>
    </lineage>
</organism>
<keyword evidence="3 5" id="KW-1133">Transmembrane helix</keyword>